<keyword evidence="3" id="KW-0413">Isomerase</keyword>
<comment type="caution">
    <text evidence="3">The sequence shown here is derived from an EMBL/GenBank/DDBJ whole genome shotgun (WGS) entry which is preliminary data.</text>
</comment>
<dbReference type="AlphaFoldDB" id="A0A3M8P9I4"/>
<accession>A0A3M8P9I4</accession>
<proteinExistence type="inferred from homology"/>
<gene>
    <name evidence="3" type="ORF">EEX84_06215</name>
</gene>
<dbReference type="PROSITE" id="PS00166">
    <property type="entry name" value="ENOYL_COA_HYDRATASE"/>
    <property type="match status" value="1"/>
</dbReference>
<evidence type="ECO:0000256" key="2">
    <source>
        <dbReference type="RuleBase" id="RU003707"/>
    </source>
</evidence>
<dbReference type="EMBL" id="RIAX01000003">
    <property type="protein sequence ID" value="RNF40338.1"/>
    <property type="molecule type" value="Genomic_DNA"/>
</dbReference>
<dbReference type="InterPro" id="IPR018376">
    <property type="entry name" value="Enoyl-CoA_hyd/isom_CS"/>
</dbReference>
<organism evidence="3 4">
    <name type="scientific">Planococcus salinus</name>
    <dbReference type="NCBI Taxonomy" id="1848460"/>
    <lineage>
        <taxon>Bacteria</taxon>
        <taxon>Bacillati</taxon>
        <taxon>Bacillota</taxon>
        <taxon>Bacilli</taxon>
        <taxon>Bacillales</taxon>
        <taxon>Caryophanaceae</taxon>
        <taxon>Planococcus</taxon>
    </lineage>
</organism>
<evidence type="ECO:0000256" key="1">
    <source>
        <dbReference type="ARBA" id="ARBA00005254"/>
    </source>
</evidence>
<sequence length="252" mass="27381">MEVKEQVGYIKMNRPQKRNALSEGLVRQLIDSLKELEQDPNVKIIILSGEGPAFSAGGDIAEMGTHENVAQSMAWMKRASALTKTIIDLDKYVVASVHGFAAGAGFSLALAADFVIADKSTKFVCSFTNIGLIPDLGLTKLLADRLPLAIIKEWIATGKPIPAEVLYEKGLINRLAEQDVLKAAEKFSEEIISGPPLSHLFGKKLVHLAGEMNFDSVLVQESIAQILLTHTQDHAEGTAAFLEKRVPEYKGS</sequence>
<dbReference type="InterPro" id="IPR029045">
    <property type="entry name" value="ClpP/crotonase-like_dom_sf"/>
</dbReference>
<evidence type="ECO:0000313" key="3">
    <source>
        <dbReference type="EMBL" id="RNF40338.1"/>
    </source>
</evidence>
<dbReference type="InterPro" id="IPR001753">
    <property type="entry name" value="Enoyl-CoA_hydra/iso"/>
</dbReference>
<keyword evidence="4" id="KW-1185">Reference proteome</keyword>
<dbReference type="PANTHER" id="PTHR43459:SF1">
    <property type="entry name" value="EG:BACN32G11.4 PROTEIN"/>
    <property type="match status" value="1"/>
</dbReference>
<dbReference type="InterPro" id="IPR014748">
    <property type="entry name" value="Enoyl-CoA_hydra_C"/>
</dbReference>
<dbReference type="Gene3D" id="1.10.12.10">
    <property type="entry name" value="Lyase 2-enoyl-coa Hydratase, Chain A, domain 2"/>
    <property type="match status" value="1"/>
</dbReference>
<dbReference type="Pfam" id="PF00378">
    <property type="entry name" value="ECH_1"/>
    <property type="match status" value="1"/>
</dbReference>
<evidence type="ECO:0000313" key="4">
    <source>
        <dbReference type="Proteomes" id="UP000275473"/>
    </source>
</evidence>
<dbReference type="Proteomes" id="UP000275473">
    <property type="component" value="Unassembled WGS sequence"/>
</dbReference>
<dbReference type="SUPFAM" id="SSF52096">
    <property type="entry name" value="ClpP/crotonase"/>
    <property type="match status" value="1"/>
</dbReference>
<dbReference type="Gene3D" id="3.90.226.10">
    <property type="entry name" value="2-enoyl-CoA Hydratase, Chain A, domain 1"/>
    <property type="match status" value="1"/>
</dbReference>
<name>A0A3M8P9I4_9BACL</name>
<dbReference type="GO" id="GO:0016853">
    <property type="term" value="F:isomerase activity"/>
    <property type="evidence" value="ECO:0007669"/>
    <property type="project" value="UniProtKB-KW"/>
</dbReference>
<protein>
    <submittedName>
        <fullName evidence="3">Enoyl-CoA hydratase/isomerase family protein</fullName>
    </submittedName>
</protein>
<dbReference type="CDD" id="cd06558">
    <property type="entry name" value="crotonase-like"/>
    <property type="match status" value="1"/>
</dbReference>
<dbReference type="OrthoDB" id="9775794at2"/>
<comment type="similarity">
    <text evidence="1 2">Belongs to the enoyl-CoA hydratase/isomerase family.</text>
</comment>
<reference evidence="3 4" key="1">
    <citation type="journal article" date="2018" name="Int. J. Syst. Evol. Microbiol.">
        <title>Planococcus salinus sp. nov., a moderately halophilic bacterium isolated from a saline-alkali soil.</title>
        <authorList>
            <person name="Gan L."/>
        </authorList>
    </citation>
    <scope>NUCLEOTIDE SEQUENCE [LARGE SCALE GENOMIC DNA]</scope>
    <source>
        <strain evidence="3 4">LCB217</strain>
    </source>
</reference>
<dbReference type="PANTHER" id="PTHR43459">
    <property type="entry name" value="ENOYL-COA HYDRATASE"/>
    <property type="match status" value="1"/>
</dbReference>